<protein>
    <submittedName>
        <fullName evidence="1">Uncharacterized protein</fullName>
    </submittedName>
</protein>
<dbReference type="Proteomes" id="UP000616724">
    <property type="component" value="Unassembled WGS sequence"/>
</dbReference>
<comment type="caution">
    <text evidence="1">The sequence shown here is derived from an EMBL/GenBank/DDBJ whole genome shotgun (WGS) entry which is preliminary data.</text>
</comment>
<name>A0A8J3RMP7_9ACTN</name>
<reference evidence="1 2" key="1">
    <citation type="submission" date="2021-01" db="EMBL/GenBank/DDBJ databases">
        <title>Whole genome shotgun sequence of Planobispora longispora NBRC 13918.</title>
        <authorList>
            <person name="Komaki H."/>
            <person name="Tamura T."/>
        </authorList>
    </citation>
    <scope>NUCLEOTIDE SEQUENCE [LARGE SCALE GENOMIC DNA]</scope>
    <source>
        <strain evidence="1 2">NBRC 13918</strain>
    </source>
</reference>
<gene>
    <name evidence="1" type="ORF">Plo01_42570</name>
</gene>
<proteinExistence type="predicted"/>
<dbReference type="EMBL" id="BOOH01000035">
    <property type="protein sequence ID" value="GIH77828.1"/>
    <property type="molecule type" value="Genomic_DNA"/>
</dbReference>
<dbReference type="AlphaFoldDB" id="A0A8J3RMP7"/>
<dbReference type="RefSeq" id="WP_203892387.1">
    <property type="nucleotide sequence ID" value="NZ_BOOH01000035.1"/>
</dbReference>
<evidence type="ECO:0000313" key="2">
    <source>
        <dbReference type="Proteomes" id="UP000616724"/>
    </source>
</evidence>
<keyword evidence="2" id="KW-1185">Reference proteome</keyword>
<organism evidence="1 2">
    <name type="scientific">Planobispora longispora</name>
    <dbReference type="NCBI Taxonomy" id="28887"/>
    <lineage>
        <taxon>Bacteria</taxon>
        <taxon>Bacillati</taxon>
        <taxon>Actinomycetota</taxon>
        <taxon>Actinomycetes</taxon>
        <taxon>Streptosporangiales</taxon>
        <taxon>Streptosporangiaceae</taxon>
        <taxon>Planobispora</taxon>
    </lineage>
</organism>
<accession>A0A8J3RMP7</accession>
<sequence>MTGLVFHETMSGPFTMGVTDPAEGARIGRRTGWRLSLHATVTIDDVDRFARDPQHAATLSGEIELPGVVRRIPFRNGSFRLFTPSRDPGMKLMTYGAEFEHEGTRHRLAGEKRVRDDVGLDLMPDTTTLYSRLYHDGDAVAGGGVLRIGLTGLALMAASMRVRQASSAREAGRAMTVFGLLFARNLRDSYLGRPRAWAEASRRRAVPPEVGWGG</sequence>
<evidence type="ECO:0000313" key="1">
    <source>
        <dbReference type="EMBL" id="GIH77828.1"/>
    </source>
</evidence>